<dbReference type="Proteomes" id="UP001176941">
    <property type="component" value="Chromosome X"/>
</dbReference>
<accession>A0ABN9A8J4</accession>
<evidence type="ECO:0000313" key="1">
    <source>
        <dbReference type="EMBL" id="CAI9181173.1"/>
    </source>
</evidence>
<keyword evidence="2" id="KW-1185">Reference proteome</keyword>
<reference evidence="1" key="1">
    <citation type="submission" date="2023-04" db="EMBL/GenBank/DDBJ databases">
        <authorList>
            <consortium name="ELIXIR-Norway"/>
        </authorList>
    </citation>
    <scope>NUCLEOTIDE SEQUENCE [LARGE SCALE GENOMIC DNA]</scope>
</reference>
<dbReference type="EMBL" id="OX460343">
    <property type="protein sequence ID" value="CAI9181173.1"/>
    <property type="molecule type" value="Genomic_DNA"/>
</dbReference>
<protein>
    <submittedName>
        <fullName evidence="1">Uncharacterized protein</fullName>
    </submittedName>
</protein>
<gene>
    <name evidence="1" type="ORF">MRATA1EN1_LOCUS30135</name>
</gene>
<evidence type="ECO:0000313" key="2">
    <source>
        <dbReference type="Proteomes" id="UP001176941"/>
    </source>
</evidence>
<sequence length="117" mass="12645">MKMEVLLDSAQSVSTLANLTGKKPKFKQCKLLQALPNKIVDLANITISDGVVCVHLGTRGTYCSHSAAATVYYGSSIAQSWKGGNCKRSLAIKSTQNTSSISGTWGRWVEEYVTDTE</sequence>
<proteinExistence type="predicted"/>
<name>A0ABN9A8J4_RANTA</name>
<organism evidence="1 2">
    <name type="scientific">Rangifer tarandus platyrhynchus</name>
    <name type="common">Svalbard reindeer</name>
    <dbReference type="NCBI Taxonomy" id="3082113"/>
    <lineage>
        <taxon>Eukaryota</taxon>
        <taxon>Metazoa</taxon>
        <taxon>Chordata</taxon>
        <taxon>Craniata</taxon>
        <taxon>Vertebrata</taxon>
        <taxon>Euteleostomi</taxon>
        <taxon>Mammalia</taxon>
        <taxon>Eutheria</taxon>
        <taxon>Laurasiatheria</taxon>
        <taxon>Artiodactyla</taxon>
        <taxon>Ruminantia</taxon>
        <taxon>Pecora</taxon>
        <taxon>Cervidae</taxon>
        <taxon>Odocoileinae</taxon>
        <taxon>Rangifer</taxon>
    </lineage>
</organism>